<evidence type="ECO:0000313" key="5">
    <source>
        <dbReference type="Proteomes" id="UP001181693"/>
    </source>
</evidence>
<dbReference type="PANTHER" id="PTHR23268:SF124">
    <property type="entry name" value="IG-LIKE DOMAIN-CONTAINING PROTEIN"/>
    <property type="match status" value="1"/>
</dbReference>
<dbReference type="PROSITE" id="PS50835">
    <property type="entry name" value="IG_LIKE"/>
    <property type="match status" value="1"/>
</dbReference>
<comment type="caution">
    <text evidence="4">The sequence shown here is derived from an EMBL/GenBank/DDBJ whole genome shotgun (WGS) entry which is preliminary data.</text>
</comment>
<proteinExistence type="predicted"/>
<dbReference type="GO" id="GO:0005886">
    <property type="term" value="C:plasma membrane"/>
    <property type="evidence" value="ECO:0007669"/>
    <property type="project" value="TreeGrafter"/>
</dbReference>
<gene>
    <name evidence="4" type="ORF">GDO54_018652</name>
</gene>
<dbReference type="InterPro" id="IPR007110">
    <property type="entry name" value="Ig-like_dom"/>
</dbReference>
<dbReference type="PANTHER" id="PTHR23268">
    <property type="entry name" value="T-CELL RECEPTOR BETA CHAIN"/>
    <property type="match status" value="1"/>
</dbReference>
<keyword evidence="2" id="KW-0391">Immunity</keyword>
<dbReference type="Pfam" id="PF07686">
    <property type="entry name" value="V-set"/>
    <property type="match status" value="1"/>
</dbReference>
<keyword evidence="5" id="KW-1185">Reference proteome</keyword>
<dbReference type="SMART" id="SM00406">
    <property type="entry name" value="IGv"/>
    <property type="match status" value="1"/>
</dbReference>
<evidence type="ECO:0000256" key="2">
    <source>
        <dbReference type="ARBA" id="ARBA00022859"/>
    </source>
</evidence>
<dbReference type="InterPro" id="IPR036179">
    <property type="entry name" value="Ig-like_dom_sf"/>
</dbReference>
<evidence type="ECO:0000259" key="3">
    <source>
        <dbReference type="PROSITE" id="PS50835"/>
    </source>
</evidence>
<accession>A0AAV2ZI71</accession>
<dbReference type="CDD" id="cd00099">
    <property type="entry name" value="IgV"/>
    <property type="match status" value="1"/>
</dbReference>
<dbReference type="Gene3D" id="2.60.40.10">
    <property type="entry name" value="Immunoglobulins"/>
    <property type="match status" value="1"/>
</dbReference>
<keyword evidence="1" id="KW-0732">Signal</keyword>
<feature type="domain" description="Ig-like" evidence="3">
    <location>
        <begin position="1"/>
        <end position="100"/>
    </location>
</feature>
<dbReference type="SUPFAM" id="SSF48726">
    <property type="entry name" value="Immunoglobulin"/>
    <property type="match status" value="1"/>
</dbReference>
<name>A0AAV2ZI71_PYXAD</name>
<dbReference type="InterPro" id="IPR013106">
    <property type="entry name" value="Ig_V-set"/>
</dbReference>
<dbReference type="GO" id="GO:0002376">
    <property type="term" value="P:immune system process"/>
    <property type="evidence" value="ECO:0007669"/>
    <property type="project" value="UniProtKB-KW"/>
</dbReference>
<dbReference type="InterPro" id="IPR050413">
    <property type="entry name" value="TCR_beta_variable"/>
</dbReference>
<organism evidence="4 5">
    <name type="scientific">Pyxicephalus adspersus</name>
    <name type="common">African bullfrog</name>
    <dbReference type="NCBI Taxonomy" id="30357"/>
    <lineage>
        <taxon>Eukaryota</taxon>
        <taxon>Metazoa</taxon>
        <taxon>Chordata</taxon>
        <taxon>Craniata</taxon>
        <taxon>Vertebrata</taxon>
        <taxon>Euteleostomi</taxon>
        <taxon>Amphibia</taxon>
        <taxon>Batrachia</taxon>
        <taxon>Anura</taxon>
        <taxon>Neobatrachia</taxon>
        <taxon>Ranoidea</taxon>
        <taxon>Pyxicephalidae</taxon>
        <taxon>Pyxicephalinae</taxon>
        <taxon>Pyxicephalus</taxon>
    </lineage>
</organism>
<dbReference type="Proteomes" id="UP001181693">
    <property type="component" value="Unassembled WGS sequence"/>
</dbReference>
<evidence type="ECO:0000256" key="1">
    <source>
        <dbReference type="ARBA" id="ARBA00022729"/>
    </source>
</evidence>
<dbReference type="GO" id="GO:0007166">
    <property type="term" value="P:cell surface receptor signaling pathway"/>
    <property type="evidence" value="ECO:0007669"/>
    <property type="project" value="TreeGrafter"/>
</dbReference>
<dbReference type="InterPro" id="IPR013783">
    <property type="entry name" value="Ig-like_fold"/>
</dbReference>
<dbReference type="EMBL" id="DYDO01000848">
    <property type="protein sequence ID" value="DBA13539.1"/>
    <property type="molecule type" value="Genomic_DNA"/>
</dbReference>
<dbReference type="AlphaFoldDB" id="A0AAV2ZI71"/>
<sequence>SPKLQIVYPEDEISFSCAHEDSSFSYKYWYRQEKGKGLILIGYAYKTDEPEYEKEFIGKGITMKADGPMKSTLTISAMAMEHNAVYYCASSVHSGMNVQR</sequence>
<reference evidence="4" key="1">
    <citation type="thesis" date="2020" institute="ProQuest LLC" country="789 East Eisenhower Parkway, Ann Arbor, MI, USA">
        <title>Comparative Genomics and Chromosome Evolution.</title>
        <authorList>
            <person name="Mudd A.B."/>
        </authorList>
    </citation>
    <scope>NUCLEOTIDE SEQUENCE</scope>
    <source>
        <strain evidence="4">1538</strain>
        <tissue evidence="4">Blood</tissue>
    </source>
</reference>
<evidence type="ECO:0000313" key="4">
    <source>
        <dbReference type="EMBL" id="DBA13539.1"/>
    </source>
</evidence>
<feature type="non-terminal residue" evidence="4">
    <location>
        <position position="1"/>
    </location>
</feature>
<protein>
    <recommendedName>
        <fullName evidence="3">Ig-like domain-containing protein</fullName>
    </recommendedName>
</protein>